<evidence type="ECO:0000256" key="1">
    <source>
        <dbReference type="ARBA" id="ARBA00022729"/>
    </source>
</evidence>
<dbReference type="PANTHER" id="PTHR30006:SF2">
    <property type="entry name" value="ABC TRANSPORTER SUBSTRATE-BINDING PROTEIN"/>
    <property type="match status" value="1"/>
</dbReference>
<organism evidence="4 5">
    <name type="scientific">Manganibacter manganicus</name>
    <dbReference type="NCBI Taxonomy" id="1873176"/>
    <lineage>
        <taxon>Bacteria</taxon>
        <taxon>Pseudomonadati</taxon>
        <taxon>Pseudomonadota</taxon>
        <taxon>Alphaproteobacteria</taxon>
        <taxon>Hyphomicrobiales</taxon>
        <taxon>Phyllobacteriaceae</taxon>
        <taxon>Manganibacter</taxon>
    </lineage>
</organism>
<evidence type="ECO:0000256" key="3">
    <source>
        <dbReference type="SAM" id="SignalP"/>
    </source>
</evidence>
<dbReference type="OrthoDB" id="9769319at2"/>
<dbReference type="STRING" id="1873176.BFN67_06685"/>
<comment type="caution">
    <text evidence="4">The sequence shown here is derived from an EMBL/GenBank/DDBJ whole genome shotgun (WGS) entry which is preliminary data.</text>
</comment>
<dbReference type="InterPro" id="IPR001188">
    <property type="entry name" value="Sperm_putr-bd"/>
</dbReference>
<feature type="signal peptide" evidence="3">
    <location>
        <begin position="1"/>
        <end position="19"/>
    </location>
</feature>
<evidence type="ECO:0000313" key="5">
    <source>
        <dbReference type="Proteomes" id="UP000191905"/>
    </source>
</evidence>
<dbReference type="GO" id="GO:0030288">
    <property type="term" value="C:outer membrane-bounded periplasmic space"/>
    <property type="evidence" value="ECO:0007669"/>
    <property type="project" value="TreeGrafter"/>
</dbReference>
<dbReference type="AlphaFoldDB" id="A0A1V8RLD2"/>
<dbReference type="GO" id="GO:0030976">
    <property type="term" value="F:thiamine pyrophosphate binding"/>
    <property type="evidence" value="ECO:0007669"/>
    <property type="project" value="TreeGrafter"/>
</dbReference>
<keyword evidence="5" id="KW-1185">Reference proteome</keyword>
<proteinExistence type="predicted"/>
<dbReference type="PRINTS" id="PR00909">
    <property type="entry name" value="SPERMDNBNDNG"/>
</dbReference>
<dbReference type="Gene3D" id="3.40.190.10">
    <property type="entry name" value="Periplasmic binding protein-like II"/>
    <property type="match status" value="2"/>
</dbReference>
<reference evidence="4" key="1">
    <citation type="journal article" date="2016" name="Int. J. Syst. Evol. Microbiol.">
        <title>Pseudaminobacter manganicus sp. nov., isolated from sludge of a manganese mine.</title>
        <authorList>
            <person name="Li J."/>
            <person name="Huang J."/>
            <person name="Liao S."/>
            <person name="Wang G."/>
        </authorList>
    </citation>
    <scope>NUCLEOTIDE SEQUENCE [LARGE SCALE GENOMIC DNA]</scope>
    <source>
        <strain evidence="4">JH-7</strain>
    </source>
</reference>
<accession>A0A1V8RLD2</accession>
<name>A0A1V8RLD2_9HYPH</name>
<dbReference type="GO" id="GO:0015846">
    <property type="term" value="P:polyamine transport"/>
    <property type="evidence" value="ECO:0007669"/>
    <property type="project" value="InterPro"/>
</dbReference>
<dbReference type="GO" id="GO:0019808">
    <property type="term" value="F:polyamine binding"/>
    <property type="evidence" value="ECO:0007669"/>
    <property type="project" value="InterPro"/>
</dbReference>
<dbReference type="SUPFAM" id="SSF53850">
    <property type="entry name" value="Periplasmic binding protein-like II"/>
    <property type="match status" value="1"/>
</dbReference>
<sequence length="338" mass="36971">MKGLLAAAILLAGTGIAPAQEELVVSIWGGNWRDGAQEAIATEFTKRTGVEVKFVTGGTMDRLTKAKLSAGAPQADVTLTTSHVAYLYSASDLFEKLDVSKIPNLKEAYPIALRSPYAIGLYSYVYAPAYRTDLMPDDFKITSWKDLWGDQVKDKLGLPDFDPSHIIIAAAKLSGADAKDWKKGIPLLEKLKPNIKALYQSDATSQELMKTGETPVQVLLSINAYHQMSQGIPIKLVIPEEGGVVGIDAVGISAGTKMADAAYQFVNTALDPKVQEKLCELYKCSPMNAKAHVSDEMAKLPGIFTSDEQLEKQILVDDETRAKLLPEWKSWFTENMTR</sequence>
<protein>
    <submittedName>
        <fullName evidence="4">ABC transporter substrate-binding protein</fullName>
    </submittedName>
</protein>
<dbReference type="EMBL" id="MDET01000045">
    <property type="protein sequence ID" value="OQM74007.1"/>
    <property type="molecule type" value="Genomic_DNA"/>
</dbReference>
<dbReference type="CDD" id="cd13589">
    <property type="entry name" value="PBP2_polyamine_RpCGA009"/>
    <property type="match status" value="1"/>
</dbReference>
<keyword evidence="1 3" id="KW-0732">Signal</keyword>
<dbReference type="GO" id="GO:0015888">
    <property type="term" value="P:thiamine transport"/>
    <property type="evidence" value="ECO:0007669"/>
    <property type="project" value="TreeGrafter"/>
</dbReference>
<feature type="chain" id="PRO_5013229545" evidence="3">
    <location>
        <begin position="20"/>
        <end position="338"/>
    </location>
</feature>
<keyword evidence="2" id="KW-0574">Periplasm</keyword>
<dbReference type="PANTHER" id="PTHR30006">
    <property type="entry name" value="THIAMINE-BINDING PERIPLASMIC PROTEIN-RELATED"/>
    <property type="match status" value="1"/>
</dbReference>
<dbReference type="GO" id="GO:0030975">
    <property type="term" value="F:thiamine binding"/>
    <property type="evidence" value="ECO:0007669"/>
    <property type="project" value="TreeGrafter"/>
</dbReference>
<evidence type="ECO:0000256" key="2">
    <source>
        <dbReference type="ARBA" id="ARBA00022764"/>
    </source>
</evidence>
<evidence type="ECO:0000313" key="4">
    <source>
        <dbReference type="EMBL" id="OQM74007.1"/>
    </source>
</evidence>
<dbReference type="Pfam" id="PF13416">
    <property type="entry name" value="SBP_bac_8"/>
    <property type="match status" value="1"/>
</dbReference>
<gene>
    <name evidence="4" type="ORF">BFN67_06685</name>
</gene>
<dbReference type="Proteomes" id="UP000191905">
    <property type="component" value="Unassembled WGS sequence"/>
</dbReference>
<dbReference type="InterPro" id="IPR006059">
    <property type="entry name" value="SBP"/>
</dbReference>